<feature type="repeat" description="TPR" evidence="8">
    <location>
        <begin position="92"/>
        <end position="125"/>
    </location>
</feature>
<sequence>MELLGRSDEAAAAYYALVQMDDNHAGAWHNLGCILGRQERFEDAAICYRAATDADPNLVVSFNNLGGVLYHQHRLDEAMRAYGRVLELGETASVHHNIGMIYQDQGRLADAIASYRKAMEIDPGFKEAHSALLFCLCFDETSDPDQVFQEHLDYGRRHVAANKTPFAEHANARDPNRRLKVGYVSPDFRLHPCSHFVLPVLEHHDKSRFEIFCYFNRAVDDPYTELFRRVADHWSRCQEESDEALAARIRDDGIDILVECAGHMGNSRLPMFGLRPAPIQVSHPLYPNTTGVATMDYRIMDPIFAPPWADAWHSESLVRMPQVHVSYRPHRSDVAPSPEPPFRSNGYVTFGCFNNFAKIGESTVDAWSAILRRIPTAKLMLKWKGLGDREAERYARARFVQRGVDPDRIVLVGWSPDPYTPYHAIDIALDPFFANGGTTTCDALWMGVPIVTCHGRTPFSRVGLCHLTNIGLPDLITADAPAYIDKVAWLACDIDALSDLRRGMRERFMASPLMDGSGYTRHLEDAYRVMWRRWCAGLPPAPIDFPLGE</sequence>
<dbReference type="Pfam" id="PF13844">
    <property type="entry name" value="Glyco_transf_41"/>
    <property type="match status" value="2"/>
</dbReference>
<dbReference type="InterPro" id="IPR029489">
    <property type="entry name" value="OGT/SEC/SPY_C"/>
</dbReference>
<feature type="domain" description="O-GlcNAc transferase C-terminal" evidence="9">
    <location>
        <begin position="348"/>
        <end position="522"/>
    </location>
</feature>
<evidence type="ECO:0000256" key="7">
    <source>
        <dbReference type="ARBA" id="ARBA00022803"/>
    </source>
</evidence>
<proteinExistence type="inferred from homology"/>
<dbReference type="PROSITE" id="PS50005">
    <property type="entry name" value="TPR"/>
    <property type="match status" value="2"/>
</dbReference>
<evidence type="ECO:0000256" key="2">
    <source>
        <dbReference type="ARBA" id="ARBA00005386"/>
    </source>
</evidence>
<dbReference type="InterPro" id="IPR013105">
    <property type="entry name" value="TPR_2"/>
</dbReference>
<dbReference type="SUPFAM" id="SSF48452">
    <property type="entry name" value="TPR-like"/>
    <property type="match status" value="1"/>
</dbReference>
<feature type="domain" description="O-GlcNAc transferase C-terminal" evidence="9">
    <location>
        <begin position="162"/>
        <end position="323"/>
    </location>
</feature>
<dbReference type="Pfam" id="PF07719">
    <property type="entry name" value="TPR_2"/>
    <property type="match status" value="1"/>
</dbReference>
<keyword evidence="5" id="KW-0808">Transferase</keyword>
<evidence type="ECO:0000259" key="9">
    <source>
        <dbReference type="Pfam" id="PF13844"/>
    </source>
</evidence>
<evidence type="ECO:0000256" key="3">
    <source>
        <dbReference type="ARBA" id="ARBA00011970"/>
    </source>
</evidence>
<evidence type="ECO:0000256" key="4">
    <source>
        <dbReference type="ARBA" id="ARBA00022676"/>
    </source>
</evidence>
<evidence type="ECO:0000313" key="10">
    <source>
        <dbReference type="EMBL" id="OAN54660.1"/>
    </source>
</evidence>
<protein>
    <recommendedName>
        <fullName evidence="3">protein O-GlcNAc transferase</fullName>
        <ecNumber evidence="3">2.4.1.255</ecNumber>
    </recommendedName>
</protein>
<comment type="pathway">
    <text evidence="1">Protein modification; protein glycosylation.</text>
</comment>
<dbReference type="Gene3D" id="3.40.50.2000">
    <property type="entry name" value="Glycogen Phosphorylase B"/>
    <property type="match status" value="1"/>
</dbReference>
<dbReference type="Gene3D" id="3.40.50.11380">
    <property type="match status" value="1"/>
</dbReference>
<organism evidence="10 11">
    <name type="scientific">Paramagnetospirillum marisnigri</name>
    <dbReference type="NCBI Taxonomy" id="1285242"/>
    <lineage>
        <taxon>Bacteria</taxon>
        <taxon>Pseudomonadati</taxon>
        <taxon>Pseudomonadota</taxon>
        <taxon>Alphaproteobacteria</taxon>
        <taxon>Rhodospirillales</taxon>
        <taxon>Magnetospirillaceae</taxon>
        <taxon>Paramagnetospirillum</taxon>
    </lineage>
</organism>
<keyword evidence="4" id="KW-0328">Glycosyltransferase</keyword>
<dbReference type="SMART" id="SM00028">
    <property type="entry name" value="TPR"/>
    <property type="match status" value="3"/>
</dbReference>
<reference evidence="10 11" key="1">
    <citation type="submission" date="2016-04" db="EMBL/GenBank/DDBJ databases">
        <title>Draft genome sequence of freshwater magnetotactic bacteria Magnetospirillum marisnigri SP-1 and Magnetospirillum moscoviense BB-1.</title>
        <authorList>
            <person name="Koziaeva V."/>
            <person name="Dziuba M.V."/>
            <person name="Ivanov T.M."/>
            <person name="Kuznetsov B."/>
            <person name="Grouzdev D.S."/>
        </authorList>
    </citation>
    <scope>NUCLEOTIDE SEQUENCE [LARGE SCALE GENOMIC DNA]</scope>
    <source>
        <strain evidence="10 11">SP-1</strain>
    </source>
</reference>
<dbReference type="Gene3D" id="1.25.40.10">
    <property type="entry name" value="Tetratricopeptide repeat domain"/>
    <property type="match status" value="1"/>
</dbReference>
<keyword evidence="11" id="KW-1185">Reference proteome</keyword>
<evidence type="ECO:0000256" key="8">
    <source>
        <dbReference type="PROSITE-ProRule" id="PRU00339"/>
    </source>
</evidence>
<evidence type="ECO:0000313" key="11">
    <source>
        <dbReference type="Proteomes" id="UP000078428"/>
    </source>
</evidence>
<dbReference type="Proteomes" id="UP000078428">
    <property type="component" value="Unassembled WGS sequence"/>
</dbReference>
<evidence type="ECO:0000256" key="1">
    <source>
        <dbReference type="ARBA" id="ARBA00004922"/>
    </source>
</evidence>
<accession>A0A178MY31</accession>
<keyword evidence="6" id="KW-0677">Repeat</keyword>
<name>A0A178MY31_9PROT</name>
<keyword evidence="7 8" id="KW-0802">TPR repeat</keyword>
<comment type="similarity">
    <text evidence="2">Belongs to the glycosyltransferase 41 family. O-GlcNAc transferase subfamily.</text>
</comment>
<dbReference type="EC" id="2.4.1.255" evidence="3"/>
<dbReference type="PANTHER" id="PTHR44835">
    <property type="entry name" value="UDP-N-ACETYLGLUCOSAMINE--PEPTIDE N-ACETYLGLUCOSAMINYLTRANSFERASE SPINDLY-RELATED"/>
    <property type="match status" value="1"/>
</dbReference>
<dbReference type="EMBL" id="LWQT01000028">
    <property type="protein sequence ID" value="OAN54660.1"/>
    <property type="molecule type" value="Genomic_DNA"/>
</dbReference>
<feature type="repeat" description="TPR" evidence="8">
    <location>
        <begin position="25"/>
        <end position="58"/>
    </location>
</feature>
<comment type="caution">
    <text evidence="10">The sequence shown here is derived from an EMBL/GenBank/DDBJ whole genome shotgun (WGS) entry which is preliminary data.</text>
</comment>
<dbReference type="SUPFAM" id="SSF53756">
    <property type="entry name" value="UDP-Glycosyltransferase/glycogen phosphorylase"/>
    <property type="match status" value="1"/>
</dbReference>
<evidence type="ECO:0000256" key="6">
    <source>
        <dbReference type="ARBA" id="ARBA00022737"/>
    </source>
</evidence>
<dbReference type="GO" id="GO:0097363">
    <property type="term" value="F:protein O-acetylglucosaminyltransferase activity"/>
    <property type="evidence" value="ECO:0007669"/>
    <property type="project" value="UniProtKB-EC"/>
</dbReference>
<dbReference type="InterPro" id="IPR051939">
    <property type="entry name" value="Glycosyltr_41/O-GlcNAc_trsf"/>
</dbReference>
<dbReference type="PANTHER" id="PTHR44835:SF1">
    <property type="entry name" value="PROTEIN O-GLCNAC TRANSFERASE"/>
    <property type="match status" value="1"/>
</dbReference>
<dbReference type="AlphaFoldDB" id="A0A178MY31"/>
<dbReference type="STRING" id="1285242.A6A04_12100"/>
<dbReference type="InterPro" id="IPR019734">
    <property type="entry name" value="TPR_rpt"/>
</dbReference>
<evidence type="ECO:0000256" key="5">
    <source>
        <dbReference type="ARBA" id="ARBA00022679"/>
    </source>
</evidence>
<dbReference type="PROSITE" id="PS50293">
    <property type="entry name" value="TPR_REGION"/>
    <property type="match status" value="1"/>
</dbReference>
<dbReference type="Pfam" id="PF13424">
    <property type="entry name" value="TPR_12"/>
    <property type="match status" value="1"/>
</dbReference>
<gene>
    <name evidence="10" type="ORF">A6A04_12100</name>
</gene>
<dbReference type="InterPro" id="IPR011990">
    <property type="entry name" value="TPR-like_helical_dom_sf"/>
</dbReference>